<evidence type="ECO:0000313" key="5">
    <source>
        <dbReference type="RefSeq" id="XP_019616665.1"/>
    </source>
</evidence>
<evidence type="ECO:0000259" key="3">
    <source>
        <dbReference type="PROSITE" id="PS50850"/>
    </source>
</evidence>
<dbReference type="Gene3D" id="1.20.1250.20">
    <property type="entry name" value="MFS general substrate transporter like domains"/>
    <property type="match status" value="1"/>
</dbReference>
<protein>
    <submittedName>
        <fullName evidence="5">Solute carrier family 22 member 18-like isoform X1</fullName>
    </submittedName>
</protein>
<dbReference type="RefSeq" id="XP_019616665.1">
    <property type="nucleotide sequence ID" value="XM_019761106.1"/>
</dbReference>
<name>A0A6P4XJF7_BRABE</name>
<dbReference type="Pfam" id="PF07690">
    <property type="entry name" value="MFS_1"/>
    <property type="match status" value="2"/>
</dbReference>
<dbReference type="PANTHER" id="PTHR24002:SF3">
    <property type="entry name" value="SOLUTE CARRIER FAMILY 22 MEMBER 18"/>
    <property type="match status" value="1"/>
</dbReference>
<dbReference type="GO" id="GO:0016020">
    <property type="term" value="C:membrane"/>
    <property type="evidence" value="ECO:0007669"/>
    <property type="project" value="UniProtKB-SubCell"/>
</dbReference>
<keyword evidence="2" id="KW-0812">Transmembrane</keyword>
<feature type="transmembrane region" description="Helical" evidence="2">
    <location>
        <begin position="365"/>
        <end position="384"/>
    </location>
</feature>
<feature type="transmembrane region" description="Helical" evidence="2">
    <location>
        <begin position="454"/>
        <end position="476"/>
    </location>
</feature>
<dbReference type="InterPro" id="IPR020846">
    <property type="entry name" value="MFS_dom"/>
</dbReference>
<evidence type="ECO:0000256" key="2">
    <source>
        <dbReference type="SAM" id="Phobius"/>
    </source>
</evidence>
<dbReference type="InterPro" id="IPR036259">
    <property type="entry name" value="MFS_trans_sf"/>
</dbReference>
<feature type="transmembrane region" description="Helical" evidence="2">
    <location>
        <begin position="420"/>
        <end position="442"/>
    </location>
</feature>
<keyword evidence="4" id="KW-1185">Reference proteome</keyword>
<dbReference type="GeneID" id="109464171"/>
<dbReference type="InterPro" id="IPR011701">
    <property type="entry name" value="MFS"/>
</dbReference>
<dbReference type="GO" id="GO:0005635">
    <property type="term" value="C:nuclear envelope"/>
    <property type="evidence" value="ECO:0007669"/>
    <property type="project" value="TreeGrafter"/>
</dbReference>
<proteinExistence type="predicted"/>
<comment type="subcellular location">
    <subcellularLocation>
        <location evidence="1">Membrane</location>
        <topology evidence="1">Multi-pass membrane protein</topology>
    </subcellularLocation>
</comment>
<reference evidence="5" key="1">
    <citation type="submission" date="2025-08" db="UniProtKB">
        <authorList>
            <consortium name="RefSeq"/>
        </authorList>
    </citation>
    <scope>IDENTIFICATION</scope>
    <source>
        <tissue evidence="5">Gonad</tissue>
    </source>
</reference>
<dbReference type="Proteomes" id="UP000515135">
    <property type="component" value="Unplaced"/>
</dbReference>
<feature type="transmembrane region" description="Helical" evidence="2">
    <location>
        <begin position="244"/>
        <end position="264"/>
    </location>
</feature>
<dbReference type="AlphaFoldDB" id="A0A6P4XJF7"/>
<dbReference type="GO" id="GO:0022857">
    <property type="term" value="F:transmembrane transporter activity"/>
    <property type="evidence" value="ECO:0007669"/>
    <property type="project" value="InterPro"/>
</dbReference>
<accession>A0A6P4XJF7</accession>
<gene>
    <name evidence="5" type="primary">LOC109464171</name>
</gene>
<keyword evidence="2" id="KW-1133">Transmembrane helix</keyword>
<dbReference type="PROSITE" id="PS50850">
    <property type="entry name" value="MFS"/>
    <property type="match status" value="1"/>
</dbReference>
<sequence>MLGEADYPGNELIIHGRGECPNPLRGQVPSATNSLLGKCREVTVHSSTTKERKAMHSSTTVAVITQKHGLPNKPEEEYRWWCQIGAGDRRRLLTIVHVSNALHHMCLMMNNGALPYLAKRLNISNSHWGHLITIVAFLEIIGGPLGGRFGDVYGGRLSLTLSCAAMATTAAMLSTCNSFQSLVLSKFPLVFSHVSTGLHMVISDITDDASRSTELGTLRLSTTFGNMVGSAVGGILTEKYGTTMTFLCTAMLSAVSALLVWIYIPVQTKQHGDNNLPTTILPELCEGSGEDQQEDCRFPESSTLQSTLPQERKIVNFQKITRLLKIPAVAHLLGIKFALILANKIVLNAFPIILRDTYGMGPQEAGMFTMYCSIASAVLQMGLIRPLTRRYKDFPLMMLSSLVLTTSYVIATCMTERWHIYVFAVFKSFGVIMTNTVVVSALSKASPPEDTGAVMGLLAMFVSLGKVVSPPISTYVLDHVGYQFLGVTSAAMTTVVAGFIRLTKEEFR</sequence>
<feature type="transmembrane region" description="Helical" evidence="2">
    <location>
        <begin position="396"/>
        <end position="414"/>
    </location>
</feature>
<feature type="transmembrane region" description="Helical" evidence="2">
    <location>
        <begin position="482"/>
        <end position="502"/>
    </location>
</feature>
<organism evidence="4 5">
    <name type="scientific">Branchiostoma belcheri</name>
    <name type="common">Amphioxus</name>
    <dbReference type="NCBI Taxonomy" id="7741"/>
    <lineage>
        <taxon>Eukaryota</taxon>
        <taxon>Metazoa</taxon>
        <taxon>Chordata</taxon>
        <taxon>Cephalochordata</taxon>
        <taxon>Leptocardii</taxon>
        <taxon>Amphioxiformes</taxon>
        <taxon>Branchiostomatidae</taxon>
        <taxon>Branchiostoma</taxon>
    </lineage>
</organism>
<feature type="transmembrane region" description="Helical" evidence="2">
    <location>
        <begin position="328"/>
        <end position="353"/>
    </location>
</feature>
<dbReference type="OrthoDB" id="440553at2759"/>
<dbReference type="PANTHER" id="PTHR24002">
    <property type="entry name" value="SOLUTE CARRIER FAMILY 22 MEMBER 18"/>
    <property type="match status" value="1"/>
</dbReference>
<dbReference type="SUPFAM" id="SSF103473">
    <property type="entry name" value="MFS general substrate transporter"/>
    <property type="match status" value="1"/>
</dbReference>
<feature type="domain" description="Major facilitator superfamily (MFS) profile" evidence="3">
    <location>
        <begin position="92"/>
        <end position="508"/>
    </location>
</feature>
<evidence type="ECO:0000256" key="1">
    <source>
        <dbReference type="ARBA" id="ARBA00004141"/>
    </source>
</evidence>
<evidence type="ECO:0000313" key="4">
    <source>
        <dbReference type="Proteomes" id="UP000515135"/>
    </source>
</evidence>
<dbReference type="KEGG" id="bbel:109464171"/>
<keyword evidence="2" id="KW-0472">Membrane</keyword>